<keyword evidence="7" id="KW-0342">GTP-binding</keyword>
<evidence type="ECO:0000256" key="7">
    <source>
        <dbReference type="ARBA" id="ARBA00023134"/>
    </source>
</evidence>
<evidence type="ECO:0000256" key="8">
    <source>
        <dbReference type="ARBA" id="ARBA00023136"/>
    </source>
</evidence>
<keyword evidence="11" id="KW-0968">Cytoplasmic vesicle</keyword>
<sequence>MAFEPDEKFDFLFKVVLIGDAGIGKTCIVQRFKSGNYVERQGSTIGVDFTMKTLVIDRKRIKLQIWDTAGQERFRTITQSYYRSANGVVVAYDITKRDTFLNVNHWCEDVLRYAGPGISQVLVGCKCDMEDSREVPRSEAEALADAHNMLAFLECSAKDNTNVDSVFETIAKDLMHKLGGNTLEDTSPSGTVNFDYRNKQGNAKNTSGCC</sequence>
<dbReference type="InterPro" id="IPR050305">
    <property type="entry name" value="Small_GTPase_Rab"/>
</dbReference>
<evidence type="ECO:0000256" key="10">
    <source>
        <dbReference type="ARBA" id="ARBA00023289"/>
    </source>
</evidence>
<proteinExistence type="inferred from homology"/>
<dbReference type="GO" id="GO:0005794">
    <property type="term" value="C:Golgi apparatus"/>
    <property type="evidence" value="ECO:0007669"/>
    <property type="project" value="UniProtKB-SubCell"/>
</dbReference>
<accession>A0A1D1UUY2</accession>
<keyword evidence="10" id="KW-0636">Prenylation</keyword>
<evidence type="ECO:0000256" key="12">
    <source>
        <dbReference type="ARBA" id="ARBA00037864"/>
    </source>
</evidence>
<evidence type="ECO:0000313" key="15">
    <source>
        <dbReference type="EMBL" id="GAU93474.1"/>
    </source>
</evidence>
<dbReference type="Pfam" id="PF00071">
    <property type="entry name" value="Ras"/>
    <property type="match status" value="1"/>
</dbReference>
<dbReference type="GO" id="GO:0005525">
    <property type="term" value="F:GTP binding"/>
    <property type="evidence" value="ECO:0007669"/>
    <property type="project" value="UniProtKB-KW"/>
</dbReference>
<dbReference type="SMART" id="SM00173">
    <property type="entry name" value="RAS"/>
    <property type="match status" value="1"/>
</dbReference>
<evidence type="ECO:0000256" key="11">
    <source>
        <dbReference type="ARBA" id="ARBA00023329"/>
    </source>
</evidence>
<evidence type="ECO:0000256" key="4">
    <source>
        <dbReference type="ARBA" id="ARBA00022553"/>
    </source>
</evidence>
<dbReference type="FunFam" id="3.40.50.300:FF:000803">
    <property type="entry name" value="Ras-related protein Rab-43"/>
    <property type="match status" value="1"/>
</dbReference>
<dbReference type="InterPro" id="IPR005225">
    <property type="entry name" value="Small_GTP-bd"/>
</dbReference>
<keyword evidence="5" id="KW-0547">Nucleotide-binding</keyword>
<dbReference type="GO" id="GO:0030670">
    <property type="term" value="C:phagocytic vesicle membrane"/>
    <property type="evidence" value="ECO:0007669"/>
    <property type="project" value="UniProtKB-SubCell"/>
</dbReference>
<reference evidence="15 16" key="1">
    <citation type="journal article" date="2016" name="Nat. Commun.">
        <title>Extremotolerant tardigrade genome and improved radiotolerance of human cultured cells by tardigrade-unique protein.</title>
        <authorList>
            <person name="Hashimoto T."/>
            <person name="Horikawa D.D."/>
            <person name="Saito Y."/>
            <person name="Kuwahara H."/>
            <person name="Kozuka-Hata H."/>
            <person name="Shin-I T."/>
            <person name="Minakuchi Y."/>
            <person name="Ohishi K."/>
            <person name="Motoyama A."/>
            <person name="Aizu T."/>
            <person name="Enomoto A."/>
            <person name="Kondo K."/>
            <person name="Tanaka S."/>
            <person name="Hara Y."/>
            <person name="Koshikawa S."/>
            <person name="Sagara H."/>
            <person name="Miura T."/>
            <person name="Yokobori S."/>
            <person name="Miyagawa K."/>
            <person name="Suzuki Y."/>
            <person name="Kubo T."/>
            <person name="Oyama M."/>
            <person name="Kohara Y."/>
            <person name="Fujiyama A."/>
            <person name="Arakawa K."/>
            <person name="Katayama T."/>
            <person name="Toyoda A."/>
            <person name="Kunieda T."/>
        </authorList>
    </citation>
    <scope>NUCLEOTIDE SEQUENCE [LARGE SCALE GENOMIC DNA]</scope>
    <source>
        <strain evidence="15 16">YOKOZUNA-1</strain>
    </source>
</reference>
<dbReference type="EMBL" id="BDGG01000002">
    <property type="protein sequence ID" value="GAU93474.1"/>
    <property type="molecule type" value="Genomic_DNA"/>
</dbReference>
<evidence type="ECO:0000256" key="1">
    <source>
        <dbReference type="ARBA" id="ARBA00004580"/>
    </source>
</evidence>
<organism evidence="15 16">
    <name type="scientific">Ramazzottius varieornatus</name>
    <name type="common">Water bear</name>
    <name type="synonym">Tardigrade</name>
    <dbReference type="NCBI Taxonomy" id="947166"/>
    <lineage>
        <taxon>Eukaryota</taxon>
        <taxon>Metazoa</taxon>
        <taxon>Ecdysozoa</taxon>
        <taxon>Tardigrada</taxon>
        <taxon>Eutardigrada</taxon>
        <taxon>Parachela</taxon>
        <taxon>Hypsibioidea</taxon>
        <taxon>Ramazzottiidae</taxon>
        <taxon>Ramazzottius</taxon>
    </lineage>
</organism>
<dbReference type="AlphaFoldDB" id="A0A1D1UUY2"/>
<keyword evidence="6" id="KW-0333">Golgi apparatus</keyword>
<dbReference type="PROSITE" id="PS51420">
    <property type="entry name" value="RHO"/>
    <property type="match status" value="1"/>
</dbReference>
<dbReference type="OrthoDB" id="9989112at2759"/>
<dbReference type="GO" id="GO:0003924">
    <property type="term" value="F:GTPase activity"/>
    <property type="evidence" value="ECO:0007669"/>
    <property type="project" value="InterPro"/>
</dbReference>
<dbReference type="InterPro" id="IPR027417">
    <property type="entry name" value="P-loop_NTPase"/>
</dbReference>
<dbReference type="InterPro" id="IPR001806">
    <property type="entry name" value="Small_GTPase"/>
</dbReference>
<dbReference type="SUPFAM" id="SSF52540">
    <property type="entry name" value="P-loop containing nucleoside triphosphate hydrolases"/>
    <property type="match status" value="1"/>
</dbReference>
<protein>
    <recommendedName>
        <fullName evidence="14">Ras-related protein Rab-43</fullName>
    </recommendedName>
</protein>
<dbReference type="PROSITE" id="PS51419">
    <property type="entry name" value="RAB"/>
    <property type="match status" value="1"/>
</dbReference>
<dbReference type="PROSITE" id="PS51421">
    <property type="entry name" value="RAS"/>
    <property type="match status" value="1"/>
</dbReference>
<evidence type="ECO:0000256" key="3">
    <source>
        <dbReference type="ARBA" id="ARBA00022481"/>
    </source>
</evidence>
<gene>
    <name evidence="15" type="primary">RvY_05409-1</name>
    <name evidence="15" type="synonym">RvY_05409.1</name>
    <name evidence="15" type="ORF">RvY_05409</name>
</gene>
<evidence type="ECO:0000256" key="2">
    <source>
        <dbReference type="ARBA" id="ARBA00006270"/>
    </source>
</evidence>
<evidence type="ECO:0000256" key="14">
    <source>
        <dbReference type="ARBA" id="ARBA00067841"/>
    </source>
</evidence>
<keyword evidence="3" id="KW-0488">Methylation</keyword>
<dbReference type="STRING" id="947166.A0A1D1UUY2"/>
<dbReference type="SMART" id="SM00175">
    <property type="entry name" value="RAB"/>
    <property type="match status" value="1"/>
</dbReference>
<keyword evidence="9" id="KW-0449">Lipoprotein</keyword>
<evidence type="ECO:0000313" key="16">
    <source>
        <dbReference type="Proteomes" id="UP000186922"/>
    </source>
</evidence>
<dbReference type="PANTHER" id="PTHR47980">
    <property type="entry name" value="LD44762P"/>
    <property type="match status" value="1"/>
</dbReference>
<keyword evidence="4" id="KW-0597">Phosphoprotein</keyword>
<evidence type="ECO:0000256" key="9">
    <source>
        <dbReference type="ARBA" id="ARBA00023288"/>
    </source>
</evidence>
<keyword evidence="16" id="KW-1185">Reference proteome</keyword>
<dbReference type="NCBIfam" id="TIGR00231">
    <property type="entry name" value="small_GTP"/>
    <property type="match status" value="1"/>
</dbReference>
<comment type="similarity">
    <text evidence="2">Belongs to the small GTPase superfamily. Rab family.</text>
</comment>
<dbReference type="PRINTS" id="PR00449">
    <property type="entry name" value="RASTRNSFRMNG"/>
</dbReference>
<dbReference type="SMART" id="SM00174">
    <property type="entry name" value="RHO"/>
    <property type="match status" value="1"/>
</dbReference>
<keyword evidence="8" id="KW-0472">Membrane</keyword>
<name>A0A1D1UUY2_RAMVA</name>
<dbReference type="Gene3D" id="3.40.50.300">
    <property type="entry name" value="P-loop containing nucleotide triphosphate hydrolases"/>
    <property type="match status" value="1"/>
</dbReference>
<dbReference type="Proteomes" id="UP000186922">
    <property type="component" value="Unassembled WGS sequence"/>
</dbReference>
<evidence type="ECO:0000256" key="6">
    <source>
        <dbReference type="ARBA" id="ARBA00023034"/>
    </source>
</evidence>
<dbReference type="SMART" id="SM00176">
    <property type="entry name" value="RAN"/>
    <property type="match status" value="1"/>
</dbReference>
<evidence type="ECO:0000256" key="5">
    <source>
        <dbReference type="ARBA" id="ARBA00022741"/>
    </source>
</evidence>
<evidence type="ECO:0000256" key="13">
    <source>
        <dbReference type="ARBA" id="ARBA00046278"/>
    </source>
</evidence>
<comment type="subcellular location">
    <subcellularLocation>
        <location evidence="1">Cytoplasmic vesicle</location>
        <location evidence="1">Phagosome membrane</location>
    </subcellularLocation>
    <subcellularLocation>
        <location evidence="13">Endomembrane system</location>
        <topology evidence="13">Lipid-anchor</topology>
        <orientation evidence="13">Cytoplasmic side</orientation>
    </subcellularLocation>
    <subcellularLocation>
        <location evidence="12">Golgi apparatus</location>
        <location evidence="12">trans-Golgi network membrane</location>
        <topology evidence="12">Lipid-anchor</topology>
    </subcellularLocation>
</comment>
<comment type="caution">
    <text evidence="15">The sequence shown here is derived from an EMBL/GenBank/DDBJ whole genome shotgun (WGS) entry which is preliminary data.</text>
</comment>